<proteinExistence type="predicted"/>
<accession>A0A6J2TRH9</accession>
<evidence type="ECO:0000313" key="2">
    <source>
        <dbReference type="Proteomes" id="UP000504634"/>
    </source>
</evidence>
<dbReference type="SUPFAM" id="SSF52047">
    <property type="entry name" value="RNI-like"/>
    <property type="match status" value="1"/>
</dbReference>
<feature type="compositionally biased region" description="Pro residues" evidence="1">
    <location>
        <begin position="288"/>
        <end position="299"/>
    </location>
</feature>
<dbReference type="AlphaFoldDB" id="A0A6J2TRH9"/>
<protein>
    <submittedName>
        <fullName evidence="3">Uncharacterized protein LOC115626470</fullName>
    </submittedName>
</protein>
<sequence length="299" mass="34557">MNGLHPDLENLQILNTGYSVDNLHRFTRLRKLRISADISADVLVECCKANPDLEIINLLGSTIYGKLADIVPYCNKLLDLSITLKANAVEYVHLAKLPHLKYLRLNGQHDIGSLQQVFRAFASNESQILKWLYVEPLINFDETKELIGIRSLSKLEYSYNDIRSLVALSQLNNLRTLQVKNTHSFPYQPVAGNEIIEAFLIILQRCRKLEVFFLHWYIKKHFISNVGELLKKVRDPETQLSLKLIGYENTKFITEKDKKMWKKLYGKYMRVILANRSNFEDKTESETPPSPPPADLYYG</sequence>
<dbReference type="InterPro" id="IPR032675">
    <property type="entry name" value="LRR_dom_sf"/>
</dbReference>
<gene>
    <name evidence="3" type="primary">LOC115626470</name>
</gene>
<feature type="region of interest" description="Disordered" evidence="1">
    <location>
        <begin position="280"/>
        <end position="299"/>
    </location>
</feature>
<organism evidence="2 3">
    <name type="scientific">Drosophila lebanonensis</name>
    <name type="common">Fruit fly</name>
    <name type="synonym">Scaptodrosophila lebanonensis</name>
    <dbReference type="NCBI Taxonomy" id="7225"/>
    <lineage>
        <taxon>Eukaryota</taxon>
        <taxon>Metazoa</taxon>
        <taxon>Ecdysozoa</taxon>
        <taxon>Arthropoda</taxon>
        <taxon>Hexapoda</taxon>
        <taxon>Insecta</taxon>
        <taxon>Pterygota</taxon>
        <taxon>Neoptera</taxon>
        <taxon>Endopterygota</taxon>
        <taxon>Diptera</taxon>
        <taxon>Brachycera</taxon>
        <taxon>Muscomorpha</taxon>
        <taxon>Ephydroidea</taxon>
        <taxon>Drosophilidae</taxon>
        <taxon>Scaptodrosophila</taxon>
    </lineage>
</organism>
<reference evidence="3" key="1">
    <citation type="submission" date="2025-08" db="UniProtKB">
        <authorList>
            <consortium name="RefSeq"/>
        </authorList>
    </citation>
    <scope>IDENTIFICATION</scope>
    <source>
        <strain evidence="3">11010-0011.00</strain>
        <tissue evidence="3">Whole body</tissue>
    </source>
</reference>
<dbReference type="OrthoDB" id="7864060at2759"/>
<dbReference type="GeneID" id="115626470"/>
<dbReference type="Proteomes" id="UP000504634">
    <property type="component" value="Unplaced"/>
</dbReference>
<dbReference type="RefSeq" id="XP_030377713.1">
    <property type="nucleotide sequence ID" value="XM_030521853.1"/>
</dbReference>
<name>A0A6J2TRH9_DROLE</name>
<evidence type="ECO:0000313" key="3">
    <source>
        <dbReference type="RefSeq" id="XP_030377713.1"/>
    </source>
</evidence>
<keyword evidence="2" id="KW-1185">Reference proteome</keyword>
<evidence type="ECO:0000256" key="1">
    <source>
        <dbReference type="SAM" id="MobiDB-lite"/>
    </source>
</evidence>
<dbReference type="Gene3D" id="3.80.10.10">
    <property type="entry name" value="Ribonuclease Inhibitor"/>
    <property type="match status" value="1"/>
</dbReference>